<dbReference type="Gene3D" id="3.90.550.10">
    <property type="entry name" value="Spore Coat Polysaccharide Biosynthesis Protein SpsA, Chain A"/>
    <property type="match status" value="1"/>
</dbReference>
<dbReference type="Proteomes" id="UP001212263">
    <property type="component" value="Unassembled WGS sequence"/>
</dbReference>
<accession>A0A412TNE1</accession>
<dbReference type="CDD" id="cd06422">
    <property type="entry name" value="NTP_transferase_like_1"/>
    <property type="match status" value="1"/>
</dbReference>
<evidence type="ECO:0000256" key="1">
    <source>
        <dbReference type="ARBA" id="ARBA00022679"/>
    </source>
</evidence>
<feature type="domain" description="Nucleotidyl transferase" evidence="3">
    <location>
        <begin position="3"/>
        <end position="132"/>
    </location>
</feature>
<dbReference type="PANTHER" id="PTHR43584">
    <property type="entry name" value="NUCLEOTIDYL TRANSFERASE"/>
    <property type="match status" value="1"/>
</dbReference>
<dbReference type="AlphaFoldDB" id="A0A412TNE1"/>
<comment type="caution">
    <text evidence="5">The sequence shown here is derived from an EMBL/GenBank/DDBJ whole genome shotgun (WGS) entry which is preliminary data.</text>
</comment>
<evidence type="ECO:0000313" key="5">
    <source>
        <dbReference type="EMBL" id="RGU55377.1"/>
    </source>
</evidence>
<dbReference type="Pfam" id="PF00483">
    <property type="entry name" value="NTP_transferase"/>
    <property type="match status" value="1"/>
</dbReference>
<gene>
    <name evidence="5" type="ORF">DWW57_12570</name>
    <name evidence="4" type="ORF">PN645_15785</name>
</gene>
<dbReference type="SUPFAM" id="SSF53448">
    <property type="entry name" value="Nucleotide-diphospho-sugar transferases"/>
    <property type="match status" value="1"/>
</dbReference>
<dbReference type="EMBL" id="QRYC01000018">
    <property type="protein sequence ID" value="RGU55377.1"/>
    <property type="molecule type" value="Genomic_DNA"/>
</dbReference>
<dbReference type="InterPro" id="IPR029044">
    <property type="entry name" value="Nucleotide-diphossugar_trans"/>
</dbReference>
<dbReference type="Proteomes" id="UP000284243">
    <property type="component" value="Unassembled WGS sequence"/>
</dbReference>
<keyword evidence="2" id="KW-0548">Nucleotidyltransferase</keyword>
<dbReference type="PANTHER" id="PTHR43584:SF8">
    <property type="entry name" value="N-ACETYLMURAMATE ALPHA-1-PHOSPHATE URIDYLYLTRANSFERASE"/>
    <property type="match status" value="1"/>
</dbReference>
<dbReference type="GO" id="GO:0016779">
    <property type="term" value="F:nucleotidyltransferase activity"/>
    <property type="evidence" value="ECO:0007669"/>
    <property type="project" value="UniProtKB-KW"/>
</dbReference>
<dbReference type="RefSeq" id="WP_022159509.1">
    <property type="nucleotide sequence ID" value="NZ_JADMSC010000019.1"/>
</dbReference>
<evidence type="ECO:0000259" key="3">
    <source>
        <dbReference type="Pfam" id="PF00483"/>
    </source>
</evidence>
<evidence type="ECO:0000313" key="4">
    <source>
        <dbReference type="EMBL" id="MDB9224450.1"/>
    </source>
</evidence>
<reference evidence="4" key="2">
    <citation type="submission" date="2023-01" db="EMBL/GenBank/DDBJ databases">
        <title>Human gut microbiome strain richness.</title>
        <authorList>
            <person name="Chen-Liaw A."/>
        </authorList>
    </citation>
    <scope>NUCLEOTIDE SEQUENCE</scope>
    <source>
        <strain evidence="4">RTP21484st1_B7_RTP21484_190118</strain>
    </source>
</reference>
<organism evidence="5 6">
    <name type="scientific">Odoribacter splanchnicus</name>
    <dbReference type="NCBI Taxonomy" id="28118"/>
    <lineage>
        <taxon>Bacteria</taxon>
        <taxon>Pseudomonadati</taxon>
        <taxon>Bacteroidota</taxon>
        <taxon>Bacteroidia</taxon>
        <taxon>Bacteroidales</taxon>
        <taxon>Odoribacteraceae</taxon>
        <taxon>Odoribacter</taxon>
    </lineage>
</organism>
<evidence type="ECO:0000313" key="6">
    <source>
        <dbReference type="Proteomes" id="UP000284243"/>
    </source>
</evidence>
<name>A0A412TNE1_9BACT</name>
<dbReference type="InterPro" id="IPR005835">
    <property type="entry name" value="NTP_transferase_dom"/>
</dbReference>
<sequence length="243" mass="27479">MNGMIFAAGLGTRLQPLTNDRPKALVEVAGKPLLEYVIRKMIAADVQRIVVNVHHYADQIEAFLCERHFFDWDIVISDEREKLLDTGGGLLKARELFCPGESVLIHNVDIFSDIDIPALLRFHRQNKGDATLVTRTGGKGRGLRFNREGMLKGWENKATGEQKPVDEEFWDSRNYAFCGVQVVSPEFLERMSGKGVFSIIDEYLSQARLHPILMYFYEGRFLDLGTPQAIAEAETMLIDSCNP</sequence>
<reference evidence="5 6" key="1">
    <citation type="submission" date="2018-08" db="EMBL/GenBank/DDBJ databases">
        <title>A genome reference for cultivated species of the human gut microbiota.</title>
        <authorList>
            <person name="Zou Y."/>
            <person name="Xue W."/>
            <person name="Luo G."/>
        </authorList>
    </citation>
    <scope>NUCLEOTIDE SEQUENCE [LARGE SCALE GENOMIC DNA]</scope>
    <source>
        <strain evidence="5 6">AF16-14</strain>
    </source>
</reference>
<dbReference type="EMBL" id="JAQMRD010000025">
    <property type="protein sequence ID" value="MDB9224450.1"/>
    <property type="molecule type" value="Genomic_DNA"/>
</dbReference>
<proteinExistence type="predicted"/>
<protein>
    <submittedName>
        <fullName evidence="5">Nucleotidyltransferase family protein</fullName>
    </submittedName>
</protein>
<dbReference type="InterPro" id="IPR050065">
    <property type="entry name" value="GlmU-like"/>
</dbReference>
<evidence type="ECO:0000256" key="2">
    <source>
        <dbReference type="ARBA" id="ARBA00022695"/>
    </source>
</evidence>
<keyword evidence="1 5" id="KW-0808">Transferase</keyword>